<evidence type="ECO:0000313" key="5">
    <source>
        <dbReference type="EMBL" id="GET88727.1"/>
    </source>
</evidence>
<dbReference type="Proteomes" id="UP000419144">
    <property type="component" value="Unassembled WGS sequence"/>
</dbReference>
<dbReference type="GO" id="GO:0000166">
    <property type="term" value="F:nucleotide binding"/>
    <property type="evidence" value="ECO:0007669"/>
    <property type="project" value="InterPro"/>
</dbReference>
<feature type="domain" description="Gfo/Idh/MocA-like oxidoreductase N-terminal" evidence="3">
    <location>
        <begin position="115"/>
        <end position="236"/>
    </location>
</feature>
<organism evidence="5 6">
    <name type="scientific">Leishmania tarentolae</name>
    <name type="common">Sauroleishmania tarentolae</name>
    <dbReference type="NCBI Taxonomy" id="5689"/>
    <lineage>
        <taxon>Eukaryota</taxon>
        <taxon>Discoba</taxon>
        <taxon>Euglenozoa</taxon>
        <taxon>Kinetoplastea</taxon>
        <taxon>Metakinetoplastina</taxon>
        <taxon>Trypanosomatida</taxon>
        <taxon>Trypanosomatidae</taxon>
        <taxon>Leishmaniinae</taxon>
        <taxon>Leishmania</taxon>
        <taxon>lizard Leishmania</taxon>
    </lineage>
</organism>
<feature type="region of interest" description="Disordered" evidence="2">
    <location>
        <begin position="42"/>
        <end position="63"/>
    </location>
</feature>
<dbReference type="PANTHER" id="PTHR46368:SF4">
    <property type="entry name" value="OS10G0403700 PROTEIN"/>
    <property type="match status" value="1"/>
</dbReference>
<proteinExistence type="inferred from homology"/>
<feature type="domain" description="GFO/IDH/MocA-like oxidoreductase" evidence="4">
    <location>
        <begin position="261"/>
        <end position="371"/>
    </location>
</feature>
<feature type="compositionally biased region" description="Low complexity" evidence="2">
    <location>
        <begin position="15"/>
        <end position="28"/>
    </location>
</feature>
<dbReference type="InterPro" id="IPR036291">
    <property type="entry name" value="NAD(P)-bd_dom_sf"/>
</dbReference>
<dbReference type="InterPro" id="IPR000683">
    <property type="entry name" value="Gfo/Idh/MocA-like_OxRdtase_N"/>
</dbReference>
<dbReference type="Pfam" id="PF22725">
    <property type="entry name" value="GFO_IDH_MocA_C3"/>
    <property type="match status" value="1"/>
</dbReference>
<reference evidence="5" key="1">
    <citation type="submission" date="2019-11" db="EMBL/GenBank/DDBJ databases">
        <title>Leishmania tarentolae CDS.</title>
        <authorList>
            <person name="Goto Y."/>
            <person name="Yamagishi J."/>
        </authorList>
    </citation>
    <scope>NUCLEOTIDE SEQUENCE [LARGE SCALE GENOMIC DNA]</scope>
    <source>
        <strain evidence="5">Parrot Tar II</strain>
    </source>
</reference>
<dbReference type="Gene3D" id="3.40.50.720">
    <property type="entry name" value="NAD(P)-binding Rossmann-like Domain"/>
    <property type="match status" value="1"/>
</dbReference>
<dbReference type="OrthoDB" id="2129491at2759"/>
<dbReference type="SUPFAM" id="SSF51735">
    <property type="entry name" value="NAD(P)-binding Rossmann-fold domains"/>
    <property type="match status" value="1"/>
</dbReference>
<dbReference type="PANTHER" id="PTHR46368">
    <property type="match status" value="1"/>
</dbReference>
<dbReference type="Pfam" id="PF01408">
    <property type="entry name" value="GFO_IDH_MocA"/>
    <property type="match status" value="1"/>
</dbReference>
<dbReference type="EMBL" id="BLBS01000030">
    <property type="protein sequence ID" value="GET88727.1"/>
    <property type="molecule type" value="Genomic_DNA"/>
</dbReference>
<evidence type="ECO:0000313" key="6">
    <source>
        <dbReference type="Proteomes" id="UP000419144"/>
    </source>
</evidence>
<keyword evidence="6" id="KW-1185">Reference proteome</keyword>
<dbReference type="Gene3D" id="3.30.360.10">
    <property type="entry name" value="Dihydrodipicolinate Reductase, domain 2"/>
    <property type="match status" value="1"/>
</dbReference>
<comment type="similarity">
    <text evidence="1">Belongs to the Gfo/Idh/MocA family.</text>
</comment>
<evidence type="ECO:0000259" key="3">
    <source>
        <dbReference type="Pfam" id="PF01408"/>
    </source>
</evidence>
<feature type="region of interest" description="Disordered" evidence="2">
    <location>
        <begin position="1"/>
        <end position="30"/>
    </location>
</feature>
<evidence type="ECO:0000256" key="2">
    <source>
        <dbReference type="SAM" id="MobiDB-lite"/>
    </source>
</evidence>
<protein>
    <submittedName>
        <fullName evidence="5">Oxidoreductase-like protein</fullName>
    </submittedName>
</protein>
<evidence type="ECO:0000256" key="1">
    <source>
        <dbReference type="ARBA" id="ARBA00010928"/>
    </source>
</evidence>
<comment type="caution">
    <text evidence="5">The sequence shown here is derived from an EMBL/GenBank/DDBJ whole genome shotgun (WGS) entry which is preliminary data.</text>
</comment>
<dbReference type="InterPro" id="IPR055170">
    <property type="entry name" value="GFO_IDH_MocA-like_dom"/>
</dbReference>
<gene>
    <name evidence="5" type="ORF">LtaPh_2309400</name>
</gene>
<dbReference type="VEuPathDB" id="TriTrypDB:LtaPh_2309400"/>
<sequence>MSPEHPCTREGLCGPRSIPSSSPSSFSPGAAAMRDSFWKCRTNASPSKKKKGEGVISRQGEGREVRTTAYRPAFLDSQGRTVQSSSPIRIHAYENLNAHPNTHSRGNMSTSTPRVGFLGAANIAWCAWTGVHANNMRVTRVGCRDVERGRNFVERVCNALKIDEASAPAVCSYDELVSAEDVDVVYIAIPVKVRDHWIRACIQHKKHVIGEKPPASDAEMLRSWIEALDRQNLLYMDGTMLSHGERVKNVCAAVKQMGGPIKHIFANVTLGGDEAFLENDIRTNPELEPHGALGDLGWYCIRYVLHLMDFQMPTEVSGRILKQNKQGAIISFTGDMTFEVAGGVALASFFVSFEAAFEQTLHITTTEGTLRLDDICWPITNRPETEYCEVHSSSCGNVCESHNHGAEVKHTVEGDAPDSQCTGLWGDVTRILYADGDGDARRFKAKEESSRYWAIVSWKTQAVMDKVLESALVGRSDAPTV</sequence>
<dbReference type="AlphaFoldDB" id="A0A640KM17"/>
<dbReference type="SUPFAM" id="SSF55347">
    <property type="entry name" value="Glyceraldehyde-3-phosphate dehydrogenase-like, C-terminal domain"/>
    <property type="match status" value="1"/>
</dbReference>
<evidence type="ECO:0000259" key="4">
    <source>
        <dbReference type="Pfam" id="PF22725"/>
    </source>
</evidence>
<name>A0A640KM17_LEITA</name>
<accession>A0A640KM17</accession>